<dbReference type="Proteomes" id="UP000295302">
    <property type="component" value="Unassembled WGS sequence"/>
</dbReference>
<keyword evidence="2" id="KW-1185">Reference proteome</keyword>
<protein>
    <submittedName>
        <fullName evidence="1">Uncharacterized protein</fullName>
    </submittedName>
</protein>
<accession>A0A4R4YCD4</accession>
<dbReference type="AlphaFoldDB" id="A0A4R4YCD4"/>
<organism evidence="1 2">
    <name type="scientific">Nonomuraea terrae</name>
    <dbReference type="NCBI Taxonomy" id="2530383"/>
    <lineage>
        <taxon>Bacteria</taxon>
        <taxon>Bacillati</taxon>
        <taxon>Actinomycetota</taxon>
        <taxon>Actinomycetes</taxon>
        <taxon>Streptosporangiales</taxon>
        <taxon>Streptosporangiaceae</taxon>
        <taxon>Nonomuraea</taxon>
    </lineage>
</organism>
<gene>
    <name evidence="1" type="ORF">E1286_31115</name>
</gene>
<dbReference type="OrthoDB" id="3540168at2"/>
<name>A0A4R4YCD4_9ACTN</name>
<proteinExistence type="predicted"/>
<dbReference type="EMBL" id="SMKQ01000129">
    <property type="protein sequence ID" value="TDD42265.1"/>
    <property type="molecule type" value="Genomic_DNA"/>
</dbReference>
<dbReference type="RefSeq" id="WP_132618110.1">
    <property type="nucleotide sequence ID" value="NZ_SMKQ01000129.1"/>
</dbReference>
<sequence>MAAPLVLVMSAVVVSTPSPEGASAAVAHAGHDWVRDRGNSWKSGNYRVRGRQVNSGNWDNANGAVNSDNSINGGNFANGPQHIVEGKGIARLDRR</sequence>
<comment type="caution">
    <text evidence="1">The sequence shown here is derived from an EMBL/GenBank/DDBJ whole genome shotgun (WGS) entry which is preliminary data.</text>
</comment>
<reference evidence="1 2" key="1">
    <citation type="submission" date="2019-03" db="EMBL/GenBank/DDBJ databases">
        <title>Draft genome sequences of novel Actinobacteria.</title>
        <authorList>
            <person name="Sahin N."/>
            <person name="Ay H."/>
            <person name="Saygin H."/>
        </authorList>
    </citation>
    <scope>NUCLEOTIDE SEQUENCE [LARGE SCALE GENOMIC DNA]</scope>
    <source>
        <strain evidence="1 2">CH32</strain>
    </source>
</reference>
<evidence type="ECO:0000313" key="1">
    <source>
        <dbReference type="EMBL" id="TDD42265.1"/>
    </source>
</evidence>
<evidence type="ECO:0000313" key="2">
    <source>
        <dbReference type="Proteomes" id="UP000295302"/>
    </source>
</evidence>